<evidence type="ECO:0000313" key="7">
    <source>
        <dbReference type="EMBL" id="RIJ46226.1"/>
    </source>
</evidence>
<feature type="modified residue" description="4-aspartylphosphate" evidence="4">
    <location>
        <position position="54"/>
    </location>
</feature>
<dbReference type="SMART" id="SM00448">
    <property type="entry name" value="REC"/>
    <property type="match status" value="1"/>
</dbReference>
<dbReference type="InterPro" id="IPR050482">
    <property type="entry name" value="Sensor_HK_TwoCompSys"/>
</dbReference>
<dbReference type="Gene3D" id="3.30.565.10">
    <property type="entry name" value="Histidine kinase-like ATPase, C-terminal domain"/>
    <property type="match status" value="1"/>
</dbReference>
<dbReference type="InterPro" id="IPR011006">
    <property type="entry name" value="CheY-like_superfamily"/>
</dbReference>
<evidence type="ECO:0000256" key="2">
    <source>
        <dbReference type="ARBA" id="ARBA00022777"/>
    </source>
</evidence>
<keyword evidence="3" id="KW-0902">Two-component regulatory system</keyword>
<dbReference type="Gene3D" id="3.40.50.2300">
    <property type="match status" value="1"/>
</dbReference>
<proteinExistence type="predicted"/>
<protein>
    <submittedName>
        <fullName evidence="7">Response regulator</fullName>
    </submittedName>
</protein>
<reference evidence="7 8" key="1">
    <citation type="submission" date="2018-08" db="EMBL/GenBank/DDBJ databases">
        <title>Pallidiluteibacterium maritimus gen. nov., sp. nov., isolated from coastal sediment.</title>
        <authorList>
            <person name="Zhou L.Y."/>
        </authorList>
    </citation>
    <scope>NUCLEOTIDE SEQUENCE [LARGE SCALE GENOMIC DNA]</scope>
    <source>
        <strain evidence="7 8">XSD2</strain>
    </source>
</reference>
<evidence type="ECO:0000313" key="8">
    <source>
        <dbReference type="Proteomes" id="UP000265926"/>
    </source>
</evidence>
<dbReference type="InterPro" id="IPR001789">
    <property type="entry name" value="Sig_transdc_resp-reg_receiver"/>
</dbReference>
<dbReference type="Pfam" id="PF07730">
    <property type="entry name" value="HisKA_3"/>
    <property type="match status" value="1"/>
</dbReference>
<organism evidence="7 8">
    <name type="scientific">Maribellus luteus</name>
    <dbReference type="NCBI Taxonomy" id="2305463"/>
    <lineage>
        <taxon>Bacteria</taxon>
        <taxon>Pseudomonadati</taxon>
        <taxon>Bacteroidota</taxon>
        <taxon>Bacteroidia</taxon>
        <taxon>Marinilabiliales</taxon>
        <taxon>Prolixibacteraceae</taxon>
        <taxon>Maribellus</taxon>
    </lineage>
</organism>
<dbReference type="Pfam" id="PF02518">
    <property type="entry name" value="HATPase_c"/>
    <property type="match status" value="1"/>
</dbReference>
<dbReference type="RefSeq" id="WP_119439730.1">
    <property type="nucleotide sequence ID" value="NZ_QWGR01000016.1"/>
</dbReference>
<dbReference type="OrthoDB" id="9778366at2"/>
<dbReference type="SUPFAM" id="SSF52172">
    <property type="entry name" value="CheY-like"/>
    <property type="match status" value="1"/>
</dbReference>
<evidence type="ECO:0000256" key="4">
    <source>
        <dbReference type="PROSITE-ProRule" id="PRU00169"/>
    </source>
</evidence>
<keyword evidence="4" id="KW-0597">Phosphoprotein</keyword>
<dbReference type="PROSITE" id="PS50109">
    <property type="entry name" value="HIS_KIN"/>
    <property type="match status" value="1"/>
</dbReference>
<dbReference type="InterPro" id="IPR005467">
    <property type="entry name" value="His_kinase_dom"/>
</dbReference>
<name>A0A399SQC4_9BACT</name>
<dbReference type="EMBL" id="QWGR01000016">
    <property type="protein sequence ID" value="RIJ46226.1"/>
    <property type="molecule type" value="Genomic_DNA"/>
</dbReference>
<dbReference type="GO" id="GO:0016020">
    <property type="term" value="C:membrane"/>
    <property type="evidence" value="ECO:0007669"/>
    <property type="project" value="InterPro"/>
</dbReference>
<comment type="caution">
    <text evidence="7">The sequence shown here is derived from an EMBL/GenBank/DDBJ whole genome shotgun (WGS) entry which is preliminary data.</text>
</comment>
<evidence type="ECO:0000256" key="1">
    <source>
        <dbReference type="ARBA" id="ARBA00022679"/>
    </source>
</evidence>
<dbReference type="CDD" id="cd16917">
    <property type="entry name" value="HATPase_UhpB-NarQ-NarX-like"/>
    <property type="match status" value="1"/>
</dbReference>
<keyword evidence="2" id="KW-0418">Kinase</keyword>
<keyword evidence="8" id="KW-1185">Reference proteome</keyword>
<dbReference type="Gene3D" id="1.20.5.1930">
    <property type="match status" value="1"/>
</dbReference>
<feature type="domain" description="Histidine kinase" evidence="5">
    <location>
        <begin position="253"/>
        <end position="344"/>
    </location>
</feature>
<dbReference type="GO" id="GO:0000155">
    <property type="term" value="F:phosphorelay sensor kinase activity"/>
    <property type="evidence" value="ECO:0007669"/>
    <property type="project" value="InterPro"/>
</dbReference>
<dbReference type="PANTHER" id="PTHR24421:SF58">
    <property type="entry name" value="SIGNAL TRANSDUCTION HISTIDINE-PROTEIN KINASE_PHOSPHATASE UHPB"/>
    <property type="match status" value="1"/>
</dbReference>
<dbReference type="InterPro" id="IPR036890">
    <property type="entry name" value="HATPase_C_sf"/>
</dbReference>
<accession>A0A399SQC4</accession>
<dbReference type="SMART" id="SM00387">
    <property type="entry name" value="HATPase_c"/>
    <property type="match status" value="1"/>
</dbReference>
<dbReference type="InterPro" id="IPR011712">
    <property type="entry name" value="Sig_transdc_His_kin_sub3_dim/P"/>
</dbReference>
<dbReference type="Pfam" id="PF00072">
    <property type="entry name" value="Response_reg"/>
    <property type="match status" value="1"/>
</dbReference>
<sequence>MRKILAVDDNLINLELLGHIIRKHYPDFLFVAAQSGEEGIEKATKELPDLVLLDIMMPGLDGYETCRILKDNVKTKQIPIIMVSALGHDSSERSKGLNAGADSFLSKPYDQAELSAQINVAMRIKEYQERLRKMNSELTLVEERERRRVAENLHDSLGQTLSLAFMNLSSIDVQNCSPQIKKTIEFTSSLLNKAIQESRTLTYDLSPPILYELGLIPAVSWKLEQFEKNFQIKTTFKVGDYKNGQSKENEIFLYRIIGELLTNIQKHARASEVKVSVDTNDEAHVILVEDNGVGIDPAKIKAPNLEGGFGLLSIYERVDSINGSFKIHPTGKGTRAKIVLPVNKQCD</sequence>
<evidence type="ECO:0000256" key="3">
    <source>
        <dbReference type="ARBA" id="ARBA00023012"/>
    </source>
</evidence>
<feature type="domain" description="Response regulatory" evidence="6">
    <location>
        <begin position="3"/>
        <end position="122"/>
    </location>
</feature>
<dbReference type="InterPro" id="IPR003594">
    <property type="entry name" value="HATPase_dom"/>
</dbReference>
<dbReference type="Proteomes" id="UP000265926">
    <property type="component" value="Unassembled WGS sequence"/>
</dbReference>
<dbReference type="PANTHER" id="PTHR24421">
    <property type="entry name" value="NITRATE/NITRITE SENSOR PROTEIN NARX-RELATED"/>
    <property type="match status" value="1"/>
</dbReference>
<evidence type="ECO:0000259" key="5">
    <source>
        <dbReference type="PROSITE" id="PS50109"/>
    </source>
</evidence>
<evidence type="ECO:0000259" key="6">
    <source>
        <dbReference type="PROSITE" id="PS50110"/>
    </source>
</evidence>
<dbReference type="AlphaFoldDB" id="A0A399SQC4"/>
<dbReference type="SUPFAM" id="SSF55874">
    <property type="entry name" value="ATPase domain of HSP90 chaperone/DNA topoisomerase II/histidine kinase"/>
    <property type="match status" value="1"/>
</dbReference>
<gene>
    <name evidence="7" type="ORF">D1614_19845</name>
</gene>
<dbReference type="PROSITE" id="PS50110">
    <property type="entry name" value="RESPONSE_REGULATORY"/>
    <property type="match status" value="1"/>
</dbReference>
<dbReference type="GO" id="GO:0046983">
    <property type="term" value="F:protein dimerization activity"/>
    <property type="evidence" value="ECO:0007669"/>
    <property type="project" value="InterPro"/>
</dbReference>
<keyword evidence="1" id="KW-0808">Transferase</keyword>